<dbReference type="InterPro" id="IPR003870">
    <property type="entry name" value="DUF222"/>
</dbReference>
<evidence type="ECO:0000256" key="1">
    <source>
        <dbReference type="SAM" id="MobiDB-lite"/>
    </source>
</evidence>
<dbReference type="RefSeq" id="WP_344994076.1">
    <property type="nucleotide sequence ID" value="NZ_BAABFR010000022.1"/>
</dbReference>
<accession>A0ABP8JGF6</accession>
<evidence type="ECO:0000313" key="3">
    <source>
        <dbReference type="EMBL" id="GAA4390359.1"/>
    </source>
</evidence>
<keyword evidence="4" id="KW-1185">Reference proteome</keyword>
<dbReference type="EMBL" id="BAABFR010000022">
    <property type="protein sequence ID" value="GAA4390359.1"/>
    <property type="molecule type" value="Genomic_DNA"/>
</dbReference>
<dbReference type="CDD" id="cd00085">
    <property type="entry name" value="HNHc"/>
    <property type="match status" value="1"/>
</dbReference>
<dbReference type="InterPro" id="IPR003615">
    <property type="entry name" value="HNH_nuc"/>
</dbReference>
<sequence>MSGNGDGFETLGEVNNPLPEGCDLPRDAAGVLVLLTDGARARNREDGRRVVAVTEVYRLRRAELLCVAPGAGVCGFVDDYDRLEAELGAALQVGAAAAARQITLALDLRERLPHVLSLMLSGVLSLSQARVVASRGQAIVDLALVAQYSARVAAQLAARLAKKGASLTARQVESMCDKLIASIDLDARREKPKHRRPFVDVTPVGGDQAVLTVRLAREKCAQIAELIDEVAGTVCRGDGRDLQERQVDAFCAIVDGYATLGCRCGKSECDRAERRPRIENLPDRVHVDLLLVLNETAYRQEGVGQGTAGHAADDGQAAVFSDTATEESPYDVPVVAKSPVAQSGSLVRVATDSGVPGSMAAPGLPGFSLPGLLIAGGRLGAGLGGPMAADDMREMLARCEVNLRTFGARRAGGTVVAAAASGYTPTVLQQRFVRMRHSHCVFPGCQVPAERCQLDHVVEYDHRDPAAGGRTDVGNLVPLCGFHHRIKTHTGWLSDLLPDGTVEWRQPDGTVYRAGVEQDTDLFPALGELVWQIRPAVEEAQPEAAGSVKPLDGEPTRTQARNRAREAMRENNRRLRHDGDEAHGIVPDTPPPF</sequence>
<dbReference type="Gene3D" id="1.10.30.50">
    <property type="match status" value="1"/>
</dbReference>
<proteinExistence type="predicted"/>
<evidence type="ECO:0000313" key="4">
    <source>
        <dbReference type="Proteomes" id="UP001500635"/>
    </source>
</evidence>
<name>A0ABP8JGF6_9ACTN</name>
<feature type="domain" description="HNH nuclease" evidence="2">
    <location>
        <begin position="428"/>
        <end position="485"/>
    </location>
</feature>
<dbReference type="Pfam" id="PF02720">
    <property type="entry name" value="DUF222"/>
    <property type="match status" value="1"/>
</dbReference>
<organism evidence="3 4">
    <name type="scientific">Tsukamurella soli</name>
    <dbReference type="NCBI Taxonomy" id="644556"/>
    <lineage>
        <taxon>Bacteria</taxon>
        <taxon>Bacillati</taxon>
        <taxon>Actinomycetota</taxon>
        <taxon>Actinomycetes</taxon>
        <taxon>Mycobacteriales</taxon>
        <taxon>Tsukamurellaceae</taxon>
        <taxon>Tsukamurella</taxon>
    </lineage>
</organism>
<evidence type="ECO:0000259" key="2">
    <source>
        <dbReference type="SMART" id="SM00507"/>
    </source>
</evidence>
<gene>
    <name evidence="3" type="ORF">GCM10023147_18220</name>
</gene>
<feature type="compositionally biased region" description="Basic and acidic residues" evidence="1">
    <location>
        <begin position="563"/>
        <end position="583"/>
    </location>
</feature>
<feature type="region of interest" description="Disordered" evidence="1">
    <location>
        <begin position="541"/>
        <end position="593"/>
    </location>
</feature>
<dbReference type="SMART" id="SM00507">
    <property type="entry name" value="HNHc"/>
    <property type="match status" value="1"/>
</dbReference>
<dbReference type="Proteomes" id="UP001500635">
    <property type="component" value="Unassembled WGS sequence"/>
</dbReference>
<reference evidence="4" key="1">
    <citation type="journal article" date="2019" name="Int. J. Syst. Evol. Microbiol.">
        <title>The Global Catalogue of Microorganisms (GCM) 10K type strain sequencing project: providing services to taxonomists for standard genome sequencing and annotation.</title>
        <authorList>
            <consortium name="The Broad Institute Genomics Platform"/>
            <consortium name="The Broad Institute Genome Sequencing Center for Infectious Disease"/>
            <person name="Wu L."/>
            <person name="Ma J."/>
        </authorList>
    </citation>
    <scope>NUCLEOTIDE SEQUENCE [LARGE SCALE GENOMIC DNA]</scope>
    <source>
        <strain evidence="4">JCM 17688</strain>
    </source>
</reference>
<protein>
    <recommendedName>
        <fullName evidence="2">HNH nuclease domain-containing protein</fullName>
    </recommendedName>
</protein>
<comment type="caution">
    <text evidence="3">The sequence shown here is derived from an EMBL/GenBank/DDBJ whole genome shotgun (WGS) entry which is preliminary data.</text>
</comment>